<dbReference type="GO" id="GO:0005975">
    <property type="term" value="P:carbohydrate metabolic process"/>
    <property type="evidence" value="ECO:0007669"/>
    <property type="project" value="InterPro"/>
</dbReference>
<name>A0A2G9RU77_AQUCT</name>
<keyword evidence="2" id="KW-0325">Glycoprotein</keyword>
<accession>A0A2G9RU77</accession>
<dbReference type="Gene3D" id="3.20.20.80">
    <property type="entry name" value="Glycosidases"/>
    <property type="match status" value="1"/>
</dbReference>
<feature type="domain" description="Glycoside hydrolase family 31 TIM barrel" evidence="4">
    <location>
        <begin position="77"/>
        <end position="190"/>
    </location>
</feature>
<gene>
    <name evidence="5" type="ORF">AB205_0103070</name>
</gene>
<dbReference type="PANTHER" id="PTHR22762">
    <property type="entry name" value="ALPHA-GLUCOSIDASE"/>
    <property type="match status" value="1"/>
</dbReference>
<dbReference type="Pfam" id="PF01055">
    <property type="entry name" value="Glyco_hydro_31_2nd"/>
    <property type="match status" value="1"/>
</dbReference>
<dbReference type="EMBL" id="KV931972">
    <property type="protein sequence ID" value="PIO31450.1"/>
    <property type="molecule type" value="Genomic_DNA"/>
</dbReference>
<dbReference type="Proteomes" id="UP000228934">
    <property type="component" value="Unassembled WGS sequence"/>
</dbReference>
<evidence type="ECO:0000256" key="2">
    <source>
        <dbReference type="ARBA" id="ARBA00023180"/>
    </source>
</evidence>
<feature type="non-terminal residue" evidence="5">
    <location>
        <position position="194"/>
    </location>
</feature>
<keyword evidence="6" id="KW-1185">Reference proteome</keyword>
<keyword evidence="3" id="KW-0326">Glycosidase</keyword>
<sequence length="194" mass="21919">LQNHLNSYGVQPFYMGLDNTGNAHGVFLLNSNAMDLTLQETPALTYRTIGGILDFYVVLGPKPEDVVQQYTALVGRPVMPSYWALGFQLCRYGYKNDAEIADIYENMKRAKIPYDVQYADIDYMERQMDFTLGANFSGLPALVDRIRAEGMKFIILLDPAIAGNETKPYPAFTRGVQDDVFIKWPNSNDIVWGK</sequence>
<dbReference type="PANTHER" id="PTHR22762:SF133">
    <property type="entry name" value="P-TYPE DOMAIN-CONTAINING PROTEIN"/>
    <property type="match status" value="1"/>
</dbReference>
<protein>
    <recommendedName>
        <fullName evidence="4">Glycoside hydrolase family 31 TIM barrel domain-containing protein</fullName>
    </recommendedName>
</protein>
<comment type="similarity">
    <text evidence="1 3">Belongs to the glycosyl hydrolase 31 family.</text>
</comment>
<evidence type="ECO:0000259" key="4">
    <source>
        <dbReference type="Pfam" id="PF01055"/>
    </source>
</evidence>
<keyword evidence="3" id="KW-0378">Hydrolase</keyword>
<dbReference type="InterPro" id="IPR017853">
    <property type="entry name" value="GH"/>
</dbReference>
<proteinExistence type="inferred from homology"/>
<dbReference type="AlphaFoldDB" id="A0A2G9RU77"/>
<dbReference type="GO" id="GO:0030246">
    <property type="term" value="F:carbohydrate binding"/>
    <property type="evidence" value="ECO:0007669"/>
    <property type="project" value="InterPro"/>
</dbReference>
<dbReference type="SUPFAM" id="SSF74650">
    <property type="entry name" value="Galactose mutarotase-like"/>
    <property type="match status" value="1"/>
</dbReference>
<organism evidence="5 6">
    <name type="scientific">Aquarana catesbeiana</name>
    <name type="common">American bullfrog</name>
    <name type="synonym">Rana catesbeiana</name>
    <dbReference type="NCBI Taxonomy" id="8400"/>
    <lineage>
        <taxon>Eukaryota</taxon>
        <taxon>Metazoa</taxon>
        <taxon>Chordata</taxon>
        <taxon>Craniata</taxon>
        <taxon>Vertebrata</taxon>
        <taxon>Euteleostomi</taxon>
        <taxon>Amphibia</taxon>
        <taxon>Batrachia</taxon>
        <taxon>Anura</taxon>
        <taxon>Neobatrachia</taxon>
        <taxon>Ranoidea</taxon>
        <taxon>Ranidae</taxon>
        <taxon>Aquarana</taxon>
    </lineage>
</organism>
<dbReference type="SUPFAM" id="SSF51445">
    <property type="entry name" value="(Trans)glycosidases"/>
    <property type="match status" value="1"/>
</dbReference>
<dbReference type="Gene3D" id="2.60.40.1760">
    <property type="entry name" value="glycosyl hydrolase (family 31)"/>
    <property type="match status" value="1"/>
</dbReference>
<evidence type="ECO:0000313" key="5">
    <source>
        <dbReference type="EMBL" id="PIO31450.1"/>
    </source>
</evidence>
<evidence type="ECO:0000256" key="1">
    <source>
        <dbReference type="ARBA" id="ARBA00007806"/>
    </source>
</evidence>
<dbReference type="OrthoDB" id="5839090at2759"/>
<evidence type="ECO:0000256" key="3">
    <source>
        <dbReference type="RuleBase" id="RU361185"/>
    </source>
</evidence>
<evidence type="ECO:0000313" key="6">
    <source>
        <dbReference type="Proteomes" id="UP000228934"/>
    </source>
</evidence>
<dbReference type="InterPro" id="IPR011013">
    <property type="entry name" value="Gal_mutarotase_sf_dom"/>
</dbReference>
<feature type="non-terminal residue" evidence="5">
    <location>
        <position position="1"/>
    </location>
</feature>
<dbReference type="InterPro" id="IPR000322">
    <property type="entry name" value="Glyco_hydro_31_TIM"/>
</dbReference>
<dbReference type="CDD" id="cd14752">
    <property type="entry name" value="GH31_N"/>
    <property type="match status" value="1"/>
</dbReference>
<dbReference type="GO" id="GO:0004558">
    <property type="term" value="F:alpha-1,4-glucosidase activity"/>
    <property type="evidence" value="ECO:0007669"/>
    <property type="project" value="TreeGrafter"/>
</dbReference>
<reference evidence="6" key="1">
    <citation type="journal article" date="2017" name="Nat. Commun.">
        <title>The North American bullfrog draft genome provides insight into hormonal regulation of long noncoding RNA.</title>
        <authorList>
            <person name="Hammond S.A."/>
            <person name="Warren R.L."/>
            <person name="Vandervalk B.P."/>
            <person name="Kucuk E."/>
            <person name="Khan H."/>
            <person name="Gibb E.A."/>
            <person name="Pandoh P."/>
            <person name="Kirk H."/>
            <person name="Zhao Y."/>
            <person name="Jones M."/>
            <person name="Mungall A.J."/>
            <person name="Coope R."/>
            <person name="Pleasance S."/>
            <person name="Moore R.A."/>
            <person name="Holt R.A."/>
            <person name="Round J.M."/>
            <person name="Ohora S."/>
            <person name="Walle B.V."/>
            <person name="Veldhoen N."/>
            <person name="Helbing C.C."/>
            <person name="Birol I."/>
        </authorList>
    </citation>
    <scope>NUCLEOTIDE SEQUENCE [LARGE SCALE GENOMIC DNA]</scope>
</reference>